<name>A0A0F8VQQ7_9ZZZZ</name>
<dbReference type="InterPro" id="IPR050390">
    <property type="entry name" value="C5-Methyltransferase"/>
</dbReference>
<evidence type="ECO:0000256" key="4">
    <source>
        <dbReference type="ARBA" id="ARBA00022691"/>
    </source>
</evidence>
<dbReference type="AlphaFoldDB" id="A0A0F8VQQ7"/>
<evidence type="ECO:0000256" key="1">
    <source>
        <dbReference type="ARBA" id="ARBA00011975"/>
    </source>
</evidence>
<dbReference type="PANTHER" id="PTHR10629">
    <property type="entry name" value="CYTOSINE-SPECIFIC METHYLTRANSFERASE"/>
    <property type="match status" value="1"/>
</dbReference>
<dbReference type="GO" id="GO:0003677">
    <property type="term" value="F:DNA binding"/>
    <property type="evidence" value="ECO:0007669"/>
    <property type="project" value="TreeGrafter"/>
</dbReference>
<dbReference type="InterPro" id="IPR031303">
    <property type="entry name" value="C5_meth_CS"/>
</dbReference>
<dbReference type="EMBL" id="LAZR01069945">
    <property type="protein sequence ID" value="KKK46703.1"/>
    <property type="molecule type" value="Genomic_DNA"/>
</dbReference>
<dbReference type="GO" id="GO:0032259">
    <property type="term" value="P:methylation"/>
    <property type="evidence" value="ECO:0007669"/>
    <property type="project" value="UniProtKB-KW"/>
</dbReference>
<sequence>MDLFSGTGGFSWGFHKLGFNIKLAVDNWKPAAKNYLENFPGTELINKNILDLVPSNFEKVDIIIGSPPCQEFSVGHNISQIKYPDLTLVAKFFEFVKELKPKLFIMENVPNILNSLKFEPYIKLNYANYGVPQSRTRVFFGLDNKPPISHVPYEKSLDPKLKKWIHISEILDLNNKNKGYKILYARSMNCCANSPYKTIHAPARTITTRAPKIIYKDKVLRDFTTEEMALAQGFPEDFKFNVSKYNCYKMIGNAVSPKVSYAIAKMIKEERA</sequence>
<dbReference type="EC" id="2.1.1.37" evidence="1"/>
<dbReference type="SUPFAM" id="SSF53335">
    <property type="entry name" value="S-adenosyl-L-methionine-dependent methyltransferases"/>
    <property type="match status" value="1"/>
</dbReference>
<keyword evidence="2" id="KW-0489">Methyltransferase</keyword>
<reference evidence="5" key="1">
    <citation type="journal article" date="2015" name="Nature">
        <title>Complex archaea that bridge the gap between prokaryotes and eukaryotes.</title>
        <authorList>
            <person name="Spang A."/>
            <person name="Saw J.H."/>
            <person name="Jorgensen S.L."/>
            <person name="Zaremba-Niedzwiedzka K."/>
            <person name="Martijn J."/>
            <person name="Lind A.E."/>
            <person name="van Eijk R."/>
            <person name="Schleper C."/>
            <person name="Guy L."/>
            <person name="Ettema T.J."/>
        </authorList>
    </citation>
    <scope>NUCLEOTIDE SEQUENCE</scope>
</reference>
<protein>
    <recommendedName>
        <fullName evidence="1">DNA (cytosine-5-)-methyltransferase</fullName>
        <ecNumber evidence="1">2.1.1.37</ecNumber>
    </recommendedName>
</protein>
<dbReference type="Gene3D" id="3.90.120.10">
    <property type="entry name" value="DNA Methylase, subunit A, domain 2"/>
    <property type="match status" value="1"/>
</dbReference>
<organism evidence="5">
    <name type="scientific">marine sediment metagenome</name>
    <dbReference type="NCBI Taxonomy" id="412755"/>
    <lineage>
        <taxon>unclassified sequences</taxon>
        <taxon>metagenomes</taxon>
        <taxon>ecological metagenomes</taxon>
    </lineage>
</organism>
<accession>A0A0F8VQQ7</accession>
<dbReference type="PROSITE" id="PS51679">
    <property type="entry name" value="SAM_MT_C5"/>
    <property type="match status" value="1"/>
</dbReference>
<evidence type="ECO:0000256" key="3">
    <source>
        <dbReference type="ARBA" id="ARBA00022679"/>
    </source>
</evidence>
<evidence type="ECO:0000313" key="5">
    <source>
        <dbReference type="EMBL" id="KKK46703.1"/>
    </source>
</evidence>
<comment type="caution">
    <text evidence="5">The sequence shown here is derived from an EMBL/GenBank/DDBJ whole genome shotgun (WGS) entry which is preliminary data.</text>
</comment>
<dbReference type="PROSITE" id="PS00094">
    <property type="entry name" value="C5_MTASE_1"/>
    <property type="match status" value="1"/>
</dbReference>
<evidence type="ECO:0000256" key="2">
    <source>
        <dbReference type="ARBA" id="ARBA00022603"/>
    </source>
</evidence>
<proteinExistence type="predicted"/>
<dbReference type="PROSITE" id="PS00095">
    <property type="entry name" value="C5_MTASE_2"/>
    <property type="match status" value="1"/>
</dbReference>
<dbReference type="GO" id="GO:0044027">
    <property type="term" value="P:negative regulation of gene expression via chromosomal CpG island methylation"/>
    <property type="evidence" value="ECO:0007669"/>
    <property type="project" value="TreeGrafter"/>
</dbReference>
<dbReference type="GO" id="GO:0003886">
    <property type="term" value="F:DNA (cytosine-5-)-methyltransferase activity"/>
    <property type="evidence" value="ECO:0007669"/>
    <property type="project" value="UniProtKB-EC"/>
</dbReference>
<keyword evidence="3" id="KW-0808">Transferase</keyword>
<dbReference type="InterPro" id="IPR018117">
    <property type="entry name" value="C5_DNA_meth_AS"/>
</dbReference>
<gene>
    <name evidence="5" type="ORF">LCGC14_3162590</name>
</gene>
<dbReference type="InterPro" id="IPR001525">
    <property type="entry name" value="C5_MeTfrase"/>
</dbReference>
<dbReference type="InterPro" id="IPR029063">
    <property type="entry name" value="SAM-dependent_MTases_sf"/>
</dbReference>
<dbReference type="Gene3D" id="3.40.50.150">
    <property type="entry name" value="Vaccinia Virus protein VP39"/>
    <property type="match status" value="1"/>
</dbReference>
<dbReference type="Pfam" id="PF00145">
    <property type="entry name" value="DNA_methylase"/>
    <property type="match status" value="2"/>
</dbReference>
<dbReference type="PANTHER" id="PTHR10629:SF52">
    <property type="entry name" value="DNA (CYTOSINE-5)-METHYLTRANSFERASE 1"/>
    <property type="match status" value="1"/>
</dbReference>
<keyword evidence="4" id="KW-0949">S-adenosyl-L-methionine</keyword>